<dbReference type="PANTHER" id="PTHR24023">
    <property type="entry name" value="COLLAGEN ALPHA"/>
    <property type="match status" value="1"/>
</dbReference>
<evidence type="ECO:0000256" key="1">
    <source>
        <dbReference type="ARBA" id="ARBA00004498"/>
    </source>
</evidence>
<feature type="region of interest" description="Disordered" evidence="3">
    <location>
        <begin position="283"/>
        <end position="310"/>
    </location>
</feature>
<evidence type="ECO:0000256" key="2">
    <source>
        <dbReference type="ARBA" id="ARBA00022530"/>
    </source>
</evidence>
<dbReference type="PANTHER" id="PTHR24023:SF1082">
    <property type="entry name" value="COLLAGEN TRIPLE HELIX REPEAT"/>
    <property type="match status" value="1"/>
</dbReference>
<sequence length="432" mass="44862">GSQGKHGNPGDPSNKKGEQGDPGPQGLDTLLGSGPDCSWATPVFSWRLLLSLKVLGSGPTRDLSSKDMQIRLISVSKLPIGVRPCDGLATCPGCTPPSPDCRLRLAPILNMPKKVFIQIWFIFFCIHPPCFPGPRGLPGVDAPPGEKGIPGSLGSPGVTGWKGLKGNQGQFGYRGPNGVSGKKGMDKIWNLFMNGDMGEFGPGSGINNVWGKELLRWLVSYPLTWRGPGLCPESQPATRGDGLVVALLLGAVVCLYVQSPMCTGQTGKTFTTQGVMGVPGTIGVKGERGPAGPKGNTGPPGVRGFPGNQGPPPVPIRYPGERGPSGPMGIQGPKGIIGEPGPRGPHGDADPKVKCFIGPAGQKGMPGISGTPGIPGLRGDVGQMGHPGLQGMEGMFDAVRQFRIRLKRPGLKDLKSSVILRGTGKGPQPGSW</sequence>
<protein>
    <submittedName>
        <fullName evidence="4">Uncharacterized protein</fullName>
    </submittedName>
</protein>
<dbReference type="GO" id="GO:0030020">
    <property type="term" value="F:extracellular matrix structural constituent conferring tensile strength"/>
    <property type="evidence" value="ECO:0007669"/>
    <property type="project" value="TreeGrafter"/>
</dbReference>
<accession>A0A3Q3QDS5</accession>
<dbReference type="GO" id="GO:0030198">
    <property type="term" value="P:extracellular matrix organization"/>
    <property type="evidence" value="ECO:0007669"/>
    <property type="project" value="TreeGrafter"/>
</dbReference>
<name>A0A3Q3QDS5_MONAL</name>
<reference evidence="4" key="2">
    <citation type="submission" date="2025-09" db="UniProtKB">
        <authorList>
            <consortium name="Ensembl"/>
        </authorList>
    </citation>
    <scope>IDENTIFICATION</scope>
</reference>
<reference evidence="4" key="1">
    <citation type="submission" date="2025-08" db="UniProtKB">
        <authorList>
            <consortium name="Ensembl"/>
        </authorList>
    </citation>
    <scope>IDENTIFICATION</scope>
</reference>
<feature type="region of interest" description="Disordered" evidence="3">
    <location>
        <begin position="413"/>
        <end position="432"/>
    </location>
</feature>
<dbReference type="GO" id="GO:0031012">
    <property type="term" value="C:extracellular matrix"/>
    <property type="evidence" value="ECO:0007669"/>
    <property type="project" value="TreeGrafter"/>
</dbReference>
<evidence type="ECO:0000313" key="4">
    <source>
        <dbReference type="Ensembl" id="ENSMALP00000010396.1"/>
    </source>
</evidence>
<dbReference type="Ensembl" id="ENSMALT00000010619.1">
    <property type="protein sequence ID" value="ENSMALP00000010396.1"/>
    <property type="gene ID" value="ENSMALG00000007387.1"/>
</dbReference>
<comment type="subcellular location">
    <subcellularLocation>
        <location evidence="1">Secreted</location>
        <location evidence="1">Extracellular space</location>
        <location evidence="1">Extracellular matrix</location>
    </subcellularLocation>
</comment>
<dbReference type="InterPro" id="IPR008160">
    <property type="entry name" value="Collagen"/>
</dbReference>
<keyword evidence="5" id="KW-1185">Reference proteome</keyword>
<dbReference type="AlphaFoldDB" id="A0A3Q3QDS5"/>
<feature type="compositionally biased region" description="Gly residues" evidence="3">
    <location>
        <begin position="423"/>
        <end position="432"/>
    </location>
</feature>
<evidence type="ECO:0000313" key="5">
    <source>
        <dbReference type="Proteomes" id="UP000261600"/>
    </source>
</evidence>
<dbReference type="STRING" id="43700.ENSMALP00000010396"/>
<keyword evidence="2" id="KW-0272">Extracellular matrix</keyword>
<keyword evidence="2" id="KW-0964">Secreted</keyword>
<dbReference type="GO" id="GO:0005615">
    <property type="term" value="C:extracellular space"/>
    <property type="evidence" value="ECO:0007669"/>
    <property type="project" value="TreeGrafter"/>
</dbReference>
<dbReference type="InterPro" id="IPR050149">
    <property type="entry name" value="Collagen_superfamily"/>
</dbReference>
<dbReference type="Proteomes" id="UP000261600">
    <property type="component" value="Unplaced"/>
</dbReference>
<evidence type="ECO:0000256" key="3">
    <source>
        <dbReference type="SAM" id="MobiDB-lite"/>
    </source>
</evidence>
<dbReference type="Pfam" id="PF01391">
    <property type="entry name" value="Collagen"/>
    <property type="match status" value="3"/>
</dbReference>
<proteinExistence type="predicted"/>
<organism evidence="4 5">
    <name type="scientific">Monopterus albus</name>
    <name type="common">Swamp eel</name>
    <dbReference type="NCBI Taxonomy" id="43700"/>
    <lineage>
        <taxon>Eukaryota</taxon>
        <taxon>Metazoa</taxon>
        <taxon>Chordata</taxon>
        <taxon>Craniata</taxon>
        <taxon>Vertebrata</taxon>
        <taxon>Euteleostomi</taxon>
        <taxon>Actinopterygii</taxon>
        <taxon>Neopterygii</taxon>
        <taxon>Teleostei</taxon>
        <taxon>Neoteleostei</taxon>
        <taxon>Acanthomorphata</taxon>
        <taxon>Anabantaria</taxon>
        <taxon>Synbranchiformes</taxon>
        <taxon>Synbranchidae</taxon>
        <taxon>Monopterus</taxon>
    </lineage>
</organism>
<feature type="region of interest" description="Disordered" evidence="3">
    <location>
        <begin position="1"/>
        <end position="28"/>
    </location>
</feature>